<dbReference type="SUPFAM" id="SSF52402">
    <property type="entry name" value="Adenine nucleotide alpha hydrolases-like"/>
    <property type="match status" value="1"/>
</dbReference>
<dbReference type="AlphaFoldDB" id="A0A0U4W6W6"/>
<name>A0A0U4W6W6_9PSED</name>
<organism evidence="3 4">
    <name type="scientific">Pseudomonas oryzihabitans</name>
    <dbReference type="NCBI Taxonomy" id="47885"/>
    <lineage>
        <taxon>Bacteria</taxon>
        <taxon>Pseudomonadati</taxon>
        <taxon>Pseudomonadota</taxon>
        <taxon>Gammaproteobacteria</taxon>
        <taxon>Pseudomonadales</taxon>
        <taxon>Pseudomonadaceae</taxon>
        <taxon>Pseudomonas</taxon>
    </lineage>
</organism>
<gene>
    <name evidence="3" type="ORF">APT59_15635</name>
</gene>
<evidence type="ECO:0000313" key="3">
    <source>
        <dbReference type="EMBL" id="ALZ85558.1"/>
    </source>
</evidence>
<dbReference type="PANTHER" id="PTHR46268:SF27">
    <property type="entry name" value="UNIVERSAL STRESS PROTEIN RV2623"/>
    <property type="match status" value="1"/>
</dbReference>
<accession>A0A0U4W6W6</accession>
<sequence length="160" mass="17515">MIRSLLYATDLGLCSSYVFQHALTLARIHQARLYVVHVVEPLGLLASTLLQQHLDGESMDRLRNGGLDLVMETIEQQVFESLREDLLETPATVGLVRAVRVVQGDPPAVILKQAQDFAADLLVIGSRSQGDAQVAPLGRTASRLLQTAHIPVYLVPLRQG</sequence>
<evidence type="ECO:0000259" key="2">
    <source>
        <dbReference type="Pfam" id="PF00582"/>
    </source>
</evidence>
<dbReference type="PANTHER" id="PTHR46268">
    <property type="entry name" value="STRESS RESPONSE PROTEIN NHAX"/>
    <property type="match status" value="1"/>
</dbReference>
<dbReference type="EMBL" id="CP013987">
    <property type="protein sequence ID" value="ALZ85558.1"/>
    <property type="molecule type" value="Genomic_DNA"/>
</dbReference>
<feature type="domain" description="UspA" evidence="2">
    <location>
        <begin position="1"/>
        <end position="156"/>
    </location>
</feature>
<dbReference type="OrthoDB" id="5703340at2"/>
<dbReference type="Proteomes" id="UP000064137">
    <property type="component" value="Chromosome"/>
</dbReference>
<dbReference type="KEGG" id="por:APT59_15635"/>
<protein>
    <submittedName>
        <fullName evidence="3">Universal stress protein UspA</fullName>
    </submittedName>
</protein>
<dbReference type="InterPro" id="IPR006016">
    <property type="entry name" value="UspA"/>
</dbReference>
<evidence type="ECO:0000313" key="4">
    <source>
        <dbReference type="Proteomes" id="UP000064137"/>
    </source>
</evidence>
<dbReference type="Gene3D" id="3.40.50.620">
    <property type="entry name" value="HUPs"/>
    <property type="match status" value="1"/>
</dbReference>
<proteinExistence type="inferred from homology"/>
<dbReference type="Pfam" id="PF00582">
    <property type="entry name" value="Usp"/>
    <property type="match status" value="1"/>
</dbReference>
<dbReference type="CDD" id="cd00293">
    <property type="entry name" value="USP-like"/>
    <property type="match status" value="1"/>
</dbReference>
<comment type="similarity">
    <text evidence="1">Belongs to the universal stress protein A family.</text>
</comment>
<dbReference type="RefSeq" id="WP_059315702.1">
    <property type="nucleotide sequence ID" value="NZ_CP013987.1"/>
</dbReference>
<evidence type="ECO:0000256" key="1">
    <source>
        <dbReference type="ARBA" id="ARBA00008791"/>
    </source>
</evidence>
<dbReference type="InterPro" id="IPR014729">
    <property type="entry name" value="Rossmann-like_a/b/a_fold"/>
</dbReference>
<reference evidence="3 4" key="1">
    <citation type="submission" date="2016-01" db="EMBL/GenBank/DDBJ databases">
        <title>Annotation of Pseudomonas oryzihabitans USDA-ARS-USMARC-56511.</title>
        <authorList>
            <person name="Harhay G.P."/>
            <person name="Harhay D.M."/>
            <person name="Smith T.P.L."/>
            <person name="Bono J.L."/>
            <person name="Heaton M.P."/>
            <person name="Clawson M.L."/>
            <person name="Chitko-Mckown C.G."/>
            <person name="Capik S.F."/>
            <person name="DeDonder K.D."/>
            <person name="Apley M.D."/>
            <person name="Lubbers B.V."/>
            <person name="White B.J."/>
            <person name="Larson R.L."/>
        </authorList>
    </citation>
    <scope>NUCLEOTIDE SEQUENCE [LARGE SCALE GENOMIC DNA]</scope>
    <source>
        <strain evidence="3 4">USDA-ARS-USMARC-56511</strain>
    </source>
</reference>